<dbReference type="AlphaFoldDB" id="A0A7E6FEQ2"/>
<proteinExistence type="predicted"/>
<name>A0A7E6FEQ2_9MOLL</name>
<accession>A0A7E6FEQ2</accession>
<organism evidence="2 3">
    <name type="scientific">Octopus sinensis</name>
    <name type="common">East Asian common octopus</name>
    <dbReference type="NCBI Taxonomy" id="2607531"/>
    <lineage>
        <taxon>Eukaryota</taxon>
        <taxon>Metazoa</taxon>
        <taxon>Spiralia</taxon>
        <taxon>Lophotrochozoa</taxon>
        <taxon>Mollusca</taxon>
        <taxon>Cephalopoda</taxon>
        <taxon>Coleoidea</taxon>
        <taxon>Octopodiformes</taxon>
        <taxon>Octopoda</taxon>
        <taxon>Incirrata</taxon>
        <taxon>Octopodidae</taxon>
        <taxon>Octopus</taxon>
    </lineage>
</organism>
<dbReference type="GO" id="GO:0000793">
    <property type="term" value="C:condensed chromosome"/>
    <property type="evidence" value="ECO:0007669"/>
    <property type="project" value="TreeGrafter"/>
</dbReference>
<dbReference type="GO" id="GO:0042800">
    <property type="term" value="F:histone H3K4 methyltransferase activity"/>
    <property type="evidence" value="ECO:0007669"/>
    <property type="project" value="TreeGrafter"/>
</dbReference>
<sequence>MECECKREYFPHILLFHFCKGKEAAEARKEIYEVYGVDCLRERTRQKWVFKFHFGDFFTQARSTEVDDDRIKAITESDCHITARGIAKRVNVSHTTIENPNCIKKGRVVILWDYKDVYFELFPINQTINSGLFCQQRMNLEKAIKDKTARISKS</sequence>
<dbReference type="GO" id="GO:0046975">
    <property type="term" value="F:histone H3K36 methyltransferase activity"/>
    <property type="evidence" value="ECO:0007669"/>
    <property type="project" value="TreeGrafter"/>
</dbReference>
<protein>
    <submittedName>
        <fullName evidence="3">Histone-lysine N-methyltransferase SETMAR-like</fullName>
    </submittedName>
</protein>
<dbReference type="GO" id="GO:0003690">
    <property type="term" value="F:double-stranded DNA binding"/>
    <property type="evidence" value="ECO:0007669"/>
    <property type="project" value="TreeGrafter"/>
</dbReference>
<dbReference type="InterPro" id="IPR052709">
    <property type="entry name" value="Transposase-MT_Hybrid"/>
</dbReference>
<dbReference type="GO" id="GO:0000729">
    <property type="term" value="P:DNA double-strand break processing"/>
    <property type="evidence" value="ECO:0007669"/>
    <property type="project" value="TreeGrafter"/>
</dbReference>
<dbReference type="Pfam" id="PF01359">
    <property type="entry name" value="Transposase_1"/>
    <property type="match status" value="1"/>
</dbReference>
<dbReference type="GO" id="GO:0044547">
    <property type="term" value="F:DNA topoisomerase binding"/>
    <property type="evidence" value="ECO:0007669"/>
    <property type="project" value="TreeGrafter"/>
</dbReference>
<dbReference type="Gene3D" id="1.10.10.1450">
    <property type="match status" value="1"/>
</dbReference>
<dbReference type="GO" id="GO:0044774">
    <property type="term" value="P:mitotic DNA integrity checkpoint signaling"/>
    <property type="evidence" value="ECO:0007669"/>
    <property type="project" value="TreeGrafter"/>
</dbReference>
<dbReference type="GO" id="GO:0015074">
    <property type="term" value="P:DNA integration"/>
    <property type="evidence" value="ECO:0007669"/>
    <property type="project" value="TreeGrafter"/>
</dbReference>
<dbReference type="PANTHER" id="PTHR46060">
    <property type="entry name" value="MARINER MOS1 TRANSPOSASE-LIKE PROTEIN"/>
    <property type="match status" value="1"/>
</dbReference>
<dbReference type="GO" id="GO:0035861">
    <property type="term" value="C:site of double-strand break"/>
    <property type="evidence" value="ECO:0007669"/>
    <property type="project" value="TreeGrafter"/>
</dbReference>
<reference evidence="3" key="1">
    <citation type="submission" date="2025-08" db="UniProtKB">
        <authorList>
            <consortium name="RefSeq"/>
        </authorList>
    </citation>
    <scope>IDENTIFICATION</scope>
</reference>
<evidence type="ECO:0000313" key="2">
    <source>
        <dbReference type="Proteomes" id="UP000515154"/>
    </source>
</evidence>
<keyword evidence="2" id="KW-1185">Reference proteome</keyword>
<feature type="domain" description="Mos1 transposase HTH" evidence="1">
    <location>
        <begin position="8"/>
        <end position="56"/>
    </location>
</feature>
<dbReference type="InterPro" id="IPR041426">
    <property type="entry name" value="Mos1_HTH"/>
</dbReference>
<dbReference type="PANTHER" id="PTHR46060:SF2">
    <property type="entry name" value="HISTONE-LYSINE N-METHYLTRANSFERASE SETMAR"/>
    <property type="match status" value="1"/>
</dbReference>
<dbReference type="GO" id="GO:0005634">
    <property type="term" value="C:nucleus"/>
    <property type="evidence" value="ECO:0007669"/>
    <property type="project" value="TreeGrafter"/>
</dbReference>
<dbReference type="Proteomes" id="UP000515154">
    <property type="component" value="Linkage group LG15"/>
</dbReference>
<evidence type="ECO:0000259" key="1">
    <source>
        <dbReference type="Pfam" id="PF17906"/>
    </source>
</evidence>
<dbReference type="RefSeq" id="XP_036365367.1">
    <property type="nucleotide sequence ID" value="XM_036509474.1"/>
</dbReference>
<dbReference type="GO" id="GO:0003697">
    <property type="term" value="F:single-stranded DNA binding"/>
    <property type="evidence" value="ECO:0007669"/>
    <property type="project" value="TreeGrafter"/>
</dbReference>
<gene>
    <name evidence="3" type="primary">LOC118766198</name>
</gene>
<dbReference type="GO" id="GO:0031297">
    <property type="term" value="P:replication fork processing"/>
    <property type="evidence" value="ECO:0007669"/>
    <property type="project" value="TreeGrafter"/>
</dbReference>
<dbReference type="GO" id="GO:0006303">
    <property type="term" value="P:double-strand break repair via nonhomologous end joining"/>
    <property type="evidence" value="ECO:0007669"/>
    <property type="project" value="TreeGrafter"/>
</dbReference>
<dbReference type="KEGG" id="osn:118766198"/>
<dbReference type="GO" id="GO:0000014">
    <property type="term" value="F:single-stranded DNA endodeoxyribonuclease activity"/>
    <property type="evidence" value="ECO:0007669"/>
    <property type="project" value="TreeGrafter"/>
</dbReference>
<evidence type="ECO:0000313" key="3">
    <source>
        <dbReference type="RefSeq" id="XP_036365367.1"/>
    </source>
</evidence>
<dbReference type="InterPro" id="IPR001888">
    <property type="entry name" value="Transposase_1"/>
</dbReference>
<dbReference type="Pfam" id="PF17906">
    <property type="entry name" value="HTH_48"/>
    <property type="match status" value="1"/>
</dbReference>